<dbReference type="AlphaFoldDB" id="A0A4C1ZB27"/>
<comment type="caution">
    <text evidence="1">The sequence shown here is derived from an EMBL/GenBank/DDBJ whole genome shotgun (WGS) entry which is preliminary data.</text>
</comment>
<accession>A0A4C1ZB27</accession>
<proteinExistence type="predicted"/>
<dbReference type="Proteomes" id="UP000299102">
    <property type="component" value="Unassembled WGS sequence"/>
</dbReference>
<organism evidence="1 2">
    <name type="scientific">Eumeta variegata</name>
    <name type="common">Bagworm moth</name>
    <name type="synonym">Eumeta japonica</name>
    <dbReference type="NCBI Taxonomy" id="151549"/>
    <lineage>
        <taxon>Eukaryota</taxon>
        <taxon>Metazoa</taxon>
        <taxon>Ecdysozoa</taxon>
        <taxon>Arthropoda</taxon>
        <taxon>Hexapoda</taxon>
        <taxon>Insecta</taxon>
        <taxon>Pterygota</taxon>
        <taxon>Neoptera</taxon>
        <taxon>Endopterygota</taxon>
        <taxon>Lepidoptera</taxon>
        <taxon>Glossata</taxon>
        <taxon>Ditrysia</taxon>
        <taxon>Tineoidea</taxon>
        <taxon>Psychidae</taxon>
        <taxon>Oiketicinae</taxon>
        <taxon>Eumeta</taxon>
    </lineage>
</organism>
<name>A0A4C1ZB27_EUMVA</name>
<evidence type="ECO:0000313" key="2">
    <source>
        <dbReference type="Proteomes" id="UP000299102"/>
    </source>
</evidence>
<sequence>MIAVISAGTHPNGKAKRRHDVMIKGETEINVRDKGGTDRKNVRREALKALLLDDFIKEDMELKKQGLAYASPDP</sequence>
<keyword evidence="2" id="KW-1185">Reference proteome</keyword>
<dbReference type="OrthoDB" id="6753909at2759"/>
<evidence type="ECO:0000313" key="1">
    <source>
        <dbReference type="EMBL" id="GBP84552.1"/>
    </source>
</evidence>
<protein>
    <submittedName>
        <fullName evidence="1">Uncharacterized protein</fullName>
    </submittedName>
</protein>
<gene>
    <name evidence="1" type="ORF">EVAR_65228_1</name>
</gene>
<dbReference type="EMBL" id="BGZK01001686">
    <property type="protein sequence ID" value="GBP84552.1"/>
    <property type="molecule type" value="Genomic_DNA"/>
</dbReference>
<reference evidence="1 2" key="1">
    <citation type="journal article" date="2019" name="Commun. Biol.">
        <title>The bagworm genome reveals a unique fibroin gene that provides high tensile strength.</title>
        <authorList>
            <person name="Kono N."/>
            <person name="Nakamura H."/>
            <person name="Ohtoshi R."/>
            <person name="Tomita M."/>
            <person name="Numata K."/>
            <person name="Arakawa K."/>
        </authorList>
    </citation>
    <scope>NUCLEOTIDE SEQUENCE [LARGE SCALE GENOMIC DNA]</scope>
</reference>